<comment type="cofactor">
    <cofactor evidence="1">
        <name>FAD</name>
        <dbReference type="ChEBI" id="CHEBI:57692"/>
    </cofactor>
</comment>
<dbReference type="PROSITE" id="PS00198">
    <property type="entry name" value="4FE4S_FER_1"/>
    <property type="match status" value="1"/>
</dbReference>
<dbReference type="Gene3D" id="3.30.70.2740">
    <property type="match status" value="1"/>
</dbReference>
<evidence type="ECO:0000256" key="5">
    <source>
        <dbReference type="ARBA" id="ARBA00022827"/>
    </source>
</evidence>
<dbReference type="PANTHER" id="PTHR11748:SF111">
    <property type="entry name" value="D-LACTATE DEHYDROGENASE, MITOCHONDRIAL-RELATED"/>
    <property type="match status" value="1"/>
</dbReference>
<evidence type="ECO:0000256" key="6">
    <source>
        <dbReference type="ARBA" id="ARBA00022946"/>
    </source>
</evidence>
<dbReference type="InterPro" id="IPR017900">
    <property type="entry name" value="4Fe4S_Fe_S_CS"/>
</dbReference>
<evidence type="ECO:0000256" key="9">
    <source>
        <dbReference type="ARBA" id="ARBA00023014"/>
    </source>
</evidence>
<comment type="caution">
    <text evidence="13">The sequence shown here is derived from an EMBL/GenBank/DDBJ whole genome shotgun (WGS) entry which is preliminary data.</text>
</comment>
<protein>
    <recommendedName>
        <fullName evidence="10">D-lactate dehydrogenase (cytochrome)</fullName>
        <ecNumber evidence="10">1.1.2.4</ecNumber>
    </recommendedName>
</protein>
<evidence type="ECO:0000259" key="12">
    <source>
        <dbReference type="PROSITE" id="PS51387"/>
    </source>
</evidence>
<evidence type="ECO:0000256" key="4">
    <source>
        <dbReference type="ARBA" id="ARBA00022723"/>
    </source>
</evidence>
<dbReference type="Proteomes" id="UP001209257">
    <property type="component" value="Unassembled WGS sequence"/>
</dbReference>
<dbReference type="InterPro" id="IPR016169">
    <property type="entry name" value="FAD-bd_PCMH_sub2"/>
</dbReference>
<evidence type="ECO:0000256" key="7">
    <source>
        <dbReference type="ARBA" id="ARBA00023002"/>
    </source>
</evidence>
<evidence type="ECO:0000259" key="11">
    <source>
        <dbReference type="PROSITE" id="PS51379"/>
    </source>
</evidence>
<keyword evidence="6" id="KW-0809">Transit peptide</keyword>
<dbReference type="EMBL" id="JAOTJC010000004">
    <property type="protein sequence ID" value="MCU7553223.1"/>
    <property type="molecule type" value="Genomic_DNA"/>
</dbReference>
<dbReference type="InterPro" id="IPR004017">
    <property type="entry name" value="Cys_rich_dom"/>
</dbReference>
<dbReference type="InterPro" id="IPR017896">
    <property type="entry name" value="4Fe4S_Fe-S-bd"/>
</dbReference>
<evidence type="ECO:0000256" key="2">
    <source>
        <dbReference type="ARBA" id="ARBA00008000"/>
    </source>
</evidence>
<dbReference type="PROSITE" id="PS51379">
    <property type="entry name" value="4FE4S_FER_2"/>
    <property type="match status" value="1"/>
</dbReference>
<dbReference type="Pfam" id="PF13183">
    <property type="entry name" value="Fer4_8"/>
    <property type="match status" value="1"/>
</dbReference>
<dbReference type="EC" id="1.1.2.4" evidence="10"/>
<dbReference type="Pfam" id="PF02754">
    <property type="entry name" value="CCG"/>
    <property type="match status" value="2"/>
</dbReference>
<sequence length="949" mass="102188">MTDALPEPAISPTDSPSDAQWQAFSDGLTAFLSAEQIIADLPRRVALGTDASCYTQTPRLVVTVPHVAAMRALLTLAHRHGIAVTFRAAGTSLSGQAISDSVLVMLTRDWTASEILEDGNYIRLQPGIIGAHANRMLAPYQRKIGPDPASINTCKVGGIAANNASGMCCGIAHNSYHTLTHMHLLLADGSEVNTADPDSVKWFREQQAPLLDQLSALAAEVHADTVLAERIRHLYRLKNTMGYGINALLDFDDPLDMLTHLMIGSEGTLGFIADITYRTLPVPTARQSGLFLFPSARHACECIPALAALNVDAVELMDTRALHSVTDLLLPFYALPIPDGAVALLVDVSADNSAALATRLETVTQQLAGEDSMTPMQPFTADPVVIEQLWQIRKGLFPAVGANRPGGTTVIIEDVAFPLGQLADGLDSLRASFVKHGYADAIIFGHALDGNVHFVFSQRFDTPEAIARYDNFMRDIVRLVTVQFDGTLKAEHGTGRNMAPFLRDQWGDAGVAVMQQIKSLIDPAGILNPGVIINPHGDAHLAHLKSLPTVDAEVDKCIECGFCEPQCPSRHYTLTPRQRIALRRRQQDVTLPERTEIDTAFAHLGIDSCAATGMCATTCPVGIDTGKWVTTLRARNASHPLLAKAALASWPALSAVLRGGLTVSHALGKRFGEARFTKISKHLHTTSGKRFPVWYPSLPAGAKTAVPRTPPLQDKMVYVPACPNRVFGAPANRPALQEVIARLCQKADIEIITPANANTLCCGQSMLSKGYPHHAHTQQRSWQQAIAHTSEHGRWPVVTDASPCAALSSAGDNPISTIELSEYLLSHVVPRLSITPLEEPVLLHVTCASTKLDNGQALRTLARVCSRQVVEADDIACCGFAGDKGLFEPGLNASALASLKRYVPVQCTWGISNSRGCEIGLSEHSGVTFQHVAYLLDAVSQPLSQVTKP</sequence>
<keyword evidence="5" id="KW-0274">FAD</keyword>
<dbReference type="Pfam" id="PF02913">
    <property type="entry name" value="FAD-oxidase_C"/>
    <property type="match status" value="1"/>
</dbReference>
<evidence type="ECO:0000256" key="8">
    <source>
        <dbReference type="ARBA" id="ARBA00023004"/>
    </source>
</evidence>
<dbReference type="InterPro" id="IPR016166">
    <property type="entry name" value="FAD-bd_PCMH"/>
</dbReference>
<dbReference type="Gene3D" id="1.10.45.10">
    <property type="entry name" value="Vanillyl-alcohol Oxidase, Chain A, domain 4"/>
    <property type="match status" value="1"/>
</dbReference>
<dbReference type="SUPFAM" id="SSF55103">
    <property type="entry name" value="FAD-linked oxidases, C-terminal domain"/>
    <property type="match status" value="1"/>
</dbReference>
<dbReference type="Gene3D" id="3.30.465.10">
    <property type="match status" value="1"/>
</dbReference>
<dbReference type="InterPro" id="IPR036318">
    <property type="entry name" value="FAD-bd_PCMH-like_sf"/>
</dbReference>
<evidence type="ECO:0000256" key="1">
    <source>
        <dbReference type="ARBA" id="ARBA00001974"/>
    </source>
</evidence>
<keyword evidence="14" id="KW-1185">Reference proteome</keyword>
<keyword evidence="3" id="KW-0285">Flavoprotein</keyword>
<dbReference type="Pfam" id="PF01565">
    <property type="entry name" value="FAD_binding_4"/>
    <property type="match status" value="1"/>
</dbReference>
<dbReference type="PROSITE" id="PS51387">
    <property type="entry name" value="FAD_PCMH"/>
    <property type="match status" value="1"/>
</dbReference>
<dbReference type="PANTHER" id="PTHR11748">
    <property type="entry name" value="D-LACTATE DEHYDROGENASE"/>
    <property type="match status" value="1"/>
</dbReference>
<dbReference type="InterPro" id="IPR016167">
    <property type="entry name" value="FAD-bd_PCMH_sub1"/>
</dbReference>
<evidence type="ECO:0000313" key="13">
    <source>
        <dbReference type="EMBL" id="MCU7553223.1"/>
    </source>
</evidence>
<evidence type="ECO:0000313" key="14">
    <source>
        <dbReference type="Proteomes" id="UP001209257"/>
    </source>
</evidence>
<dbReference type="InterPro" id="IPR009051">
    <property type="entry name" value="Helical_ferredxn"/>
</dbReference>
<name>A0ABT2VK82_9ALTE</name>
<keyword evidence="9" id="KW-0411">Iron-sulfur</keyword>
<dbReference type="InterPro" id="IPR004113">
    <property type="entry name" value="FAD-bd_oxidored_4_C"/>
</dbReference>
<keyword evidence="7" id="KW-0560">Oxidoreductase</keyword>
<evidence type="ECO:0000256" key="3">
    <source>
        <dbReference type="ARBA" id="ARBA00022630"/>
    </source>
</evidence>
<accession>A0ABT2VK82</accession>
<dbReference type="RefSeq" id="WP_262991926.1">
    <property type="nucleotide sequence ID" value="NZ_JAOTJC010000004.1"/>
</dbReference>
<dbReference type="Gene3D" id="1.10.1060.10">
    <property type="entry name" value="Alpha-helical ferredoxin"/>
    <property type="match status" value="1"/>
</dbReference>
<dbReference type="SUPFAM" id="SSF46548">
    <property type="entry name" value="alpha-helical ferredoxin"/>
    <property type="match status" value="1"/>
</dbReference>
<gene>
    <name evidence="13" type="ORF">OCL06_01270</name>
</gene>
<evidence type="ECO:0000256" key="10">
    <source>
        <dbReference type="ARBA" id="ARBA00038897"/>
    </source>
</evidence>
<feature type="domain" description="4Fe-4S ferredoxin-type" evidence="11">
    <location>
        <begin position="546"/>
        <end position="577"/>
    </location>
</feature>
<dbReference type="InterPro" id="IPR016171">
    <property type="entry name" value="Vanillyl_alc_oxidase_C-sub2"/>
</dbReference>
<keyword evidence="8" id="KW-0408">Iron</keyword>
<dbReference type="InterPro" id="IPR006094">
    <property type="entry name" value="Oxid_FAD_bind_N"/>
</dbReference>
<organism evidence="13 14">
    <name type="scientific">Alteromonas salexigens</name>
    <dbReference type="NCBI Taxonomy" id="2982530"/>
    <lineage>
        <taxon>Bacteria</taxon>
        <taxon>Pseudomonadati</taxon>
        <taxon>Pseudomonadota</taxon>
        <taxon>Gammaproteobacteria</taxon>
        <taxon>Alteromonadales</taxon>
        <taxon>Alteromonadaceae</taxon>
        <taxon>Alteromonas/Salinimonas group</taxon>
        <taxon>Alteromonas</taxon>
    </lineage>
</organism>
<dbReference type="SUPFAM" id="SSF56176">
    <property type="entry name" value="FAD-binding/transporter-associated domain-like"/>
    <property type="match status" value="1"/>
</dbReference>
<comment type="similarity">
    <text evidence="2">Belongs to the FAD-binding oxidoreductase/transferase type 4 family.</text>
</comment>
<proteinExistence type="inferred from homology"/>
<reference evidence="14" key="1">
    <citation type="submission" date="2023-07" db="EMBL/GenBank/DDBJ databases">
        <title>Study on multiphase classification of strain Alteromonas salexigens isolated from the Yellow Sea.</title>
        <authorList>
            <person name="Sun L."/>
        </authorList>
    </citation>
    <scope>NUCLEOTIDE SEQUENCE [LARGE SCALE GENOMIC DNA]</scope>
    <source>
        <strain evidence="14">ASW11-19</strain>
    </source>
</reference>
<dbReference type="Gene3D" id="3.30.43.10">
    <property type="entry name" value="Uridine Diphospho-n-acetylenolpyruvylglucosamine Reductase, domain 2"/>
    <property type="match status" value="1"/>
</dbReference>
<dbReference type="InterPro" id="IPR016164">
    <property type="entry name" value="FAD-linked_Oxase-like_C"/>
</dbReference>
<keyword evidence="4" id="KW-0479">Metal-binding</keyword>
<feature type="domain" description="FAD-binding PCMH-type" evidence="12">
    <location>
        <begin position="54"/>
        <end position="282"/>
    </location>
</feature>